<accession>A0A6A1UWP3</accession>
<comment type="caution">
    <text evidence="1">The sequence shown here is derived from an EMBL/GenBank/DDBJ whole genome shotgun (WGS) entry which is preliminary data.</text>
</comment>
<dbReference type="EMBL" id="RXIC02000026">
    <property type="protein sequence ID" value="KAB1204506.1"/>
    <property type="molecule type" value="Genomic_DNA"/>
</dbReference>
<dbReference type="Gene3D" id="1.25.40.10">
    <property type="entry name" value="Tetratricopeptide repeat domain"/>
    <property type="match status" value="1"/>
</dbReference>
<sequence>MLRPLFTKTTLKHTTNSLLQFNQQREMHSRNKKAMELIAKGWSALKEVDRVIDYCELNDRRLIPLLRTAKENFELALEADNSNTHARYWLSKLHLKYHVPGACKAVGAALLVEAADMGDPDAQYELGCRLRVENDYVQSDQQAFYYLEKAVDKLHPGALYLLGAVYLTGDCVKKDIASALWCFHRASEKQKGKMKSFDHTHYYYIPVHKFEATVYVELVSVLYFTSAQGHAGAAIAYGSLLLRGVQVPESLTKFGSKRNFCVKARKRTESPEMDPVEMAREQFHIAAKAGCDLGLKWLNRLEEEEKRLSAGQNSDISLAQLA</sequence>
<reference evidence="1 2" key="1">
    <citation type="journal article" date="2019" name="Plant Biotechnol. J.">
        <title>The red bayberry genome and genetic basis of sex determination.</title>
        <authorList>
            <person name="Jia H.M."/>
            <person name="Jia H.J."/>
            <person name="Cai Q.L."/>
            <person name="Wang Y."/>
            <person name="Zhao H.B."/>
            <person name="Yang W.F."/>
            <person name="Wang G.Y."/>
            <person name="Li Y.H."/>
            <person name="Zhan D.L."/>
            <person name="Shen Y.T."/>
            <person name="Niu Q.F."/>
            <person name="Chang L."/>
            <person name="Qiu J."/>
            <person name="Zhao L."/>
            <person name="Xie H.B."/>
            <person name="Fu W.Y."/>
            <person name="Jin J."/>
            <person name="Li X.W."/>
            <person name="Jiao Y."/>
            <person name="Zhou C.C."/>
            <person name="Tu T."/>
            <person name="Chai C.Y."/>
            <person name="Gao J.L."/>
            <person name="Fan L.J."/>
            <person name="van de Weg E."/>
            <person name="Wang J.Y."/>
            <person name="Gao Z.S."/>
        </authorList>
    </citation>
    <scope>NUCLEOTIDE SEQUENCE [LARGE SCALE GENOMIC DNA]</scope>
    <source>
        <tissue evidence="1">Leaves</tissue>
    </source>
</reference>
<evidence type="ECO:0008006" key="3">
    <source>
        <dbReference type="Google" id="ProtNLM"/>
    </source>
</evidence>
<dbReference type="PANTHER" id="PTHR45500">
    <property type="entry name" value="OS02G0202600 PROTEIN"/>
    <property type="match status" value="1"/>
</dbReference>
<keyword evidence="2" id="KW-1185">Reference proteome</keyword>
<dbReference type="InterPro" id="IPR011990">
    <property type="entry name" value="TPR-like_helical_dom_sf"/>
</dbReference>
<proteinExistence type="predicted"/>
<protein>
    <recommendedName>
        <fullName evidence="3">Binding protein</fullName>
    </recommendedName>
</protein>
<dbReference type="InterPro" id="IPR006597">
    <property type="entry name" value="Sel1-like"/>
</dbReference>
<dbReference type="SUPFAM" id="SSF81901">
    <property type="entry name" value="HCP-like"/>
    <property type="match status" value="1"/>
</dbReference>
<gene>
    <name evidence="1" type="ORF">CJ030_MR8G021842</name>
</gene>
<dbReference type="OrthoDB" id="2384430at2759"/>
<dbReference type="Pfam" id="PF08238">
    <property type="entry name" value="Sel1"/>
    <property type="match status" value="2"/>
</dbReference>
<dbReference type="AlphaFoldDB" id="A0A6A1UWP3"/>
<evidence type="ECO:0000313" key="2">
    <source>
        <dbReference type="Proteomes" id="UP000516437"/>
    </source>
</evidence>
<dbReference type="PANTHER" id="PTHR45500:SF1">
    <property type="entry name" value="OS02G0202600 PROTEIN"/>
    <property type="match status" value="1"/>
</dbReference>
<name>A0A6A1UWP3_9ROSI</name>
<dbReference type="SMART" id="SM00671">
    <property type="entry name" value="SEL1"/>
    <property type="match status" value="2"/>
</dbReference>
<dbReference type="Proteomes" id="UP000516437">
    <property type="component" value="Chromosome 8"/>
</dbReference>
<evidence type="ECO:0000313" key="1">
    <source>
        <dbReference type="EMBL" id="KAB1204506.1"/>
    </source>
</evidence>
<organism evidence="1 2">
    <name type="scientific">Morella rubra</name>
    <name type="common">Chinese bayberry</name>
    <dbReference type="NCBI Taxonomy" id="262757"/>
    <lineage>
        <taxon>Eukaryota</taxon>
        <taxon>Viridiplantae</taxon>
        <taxon>Streptophyta</taxon>
        <taxon>Embryophyta</taxon>
        <taxon>Tracheophyta</taxon>
        <taxon>Spermatophyta</taxon>
        <taxon>Magnoliopsida</taxon>
        <taxon>eudicotyledons</taxon>
        <taxon>Gunneridae</taxon>
        <taxon>Pentapetalae</taxon>
        <taxon>rosids</taxon>
        <taxon>fabids</taxon>
        <taxon>Fagales</taxon>
        <taxon>Myricaceae</taxon>
        <taxon>Morella</taxon>
    </lineage>
</organism>